<organism evidence="4 5">
    <name type="scientific">Alternaria atra</name>
    <dbReference type="NCBI Taxonomy" id="119953"/>
    <lineage>
        <taxon>Eukaryota</taxon>
        <taxon>Fungi</taxon>
        <taxon>Dikarya</taxon>
        <taxon>Ascomycota</taxon>
        <taxon>Pezizomycotina</taxon>
        <taxon>Dothideomycetes</taxon>
        <taxon>Pleosporomycetidae</taxon>
        <taxon>Pleosporales</taxon>
        <taxon>Pleosporineae</taxon>
        <taxon>Pleosporaceae</taxon>
        <taxon>Alternaria</taxon>
        <taxon>Alternaria sect. Ulocladioides</taxon>
    </lineage>
</organism>
<accession>A0A8J2IGI0</accession>
<dbReference type="Gene3D" id="3.40.50.720">
    <property type="entry name" value="NAD(P)-binding Rossmann-like Domain"/>
    <property type="match status" value="1"/>
</dbReference>
<name>A0A8J2IGI0_9PLEO</name>
<comment type="caution">
    <text evidence="4">The sequence shown here is derived from an EMBL/GenBank/DDBJ whole genome shotgun (WGS) entry which is preliminary data.</text>
</comment>
<evidence type="ECO:0000259" key="3">
    <source>
        <dbReference type="Pfam" id="PF01370"/>
    </source>
</evidence>
<dbReference type="Proteomes" id="UP000676310">
    <property type="component" value="Unassembled WGS sequence"/>
</dbReference>
<keyword evidence="5" id="KW-1185">Reference proteome</keyword>
<dbReference type="InterPro" id="IPR050425">
    <property type="entry name" value="NAD(P)_dehydrat-like"/>
</dbReference>
<feature type="domain" description="NAD-dependent epimerase/dehydratase" evidence="3">
    <location>
        <begin position="11"/>
        <end position="264"/>
    </location>
</feature>
<dbReference type="SUPFAM" id="SSF51735">
    <property type="entry name" value="NAD(P)-binding Rossmann-fold domains"/>
    <property type="match status" value="1"/>
</dbReference>
<dbReference type="Pfam" id="PF01370">
    <property type="entry name" value="Epimerase"/>
    <property type="match status" value="1"/>
</dbReference>
<sequence>MKVDRGARGLVAITGANGTIGYACVVYALQTGYRVRCIVRRSSAIETIKSGPSVQPHLHLIEYAIVPDNAVDRAYDEAVAGADYVVHIAGAWPLPNLDPDKDIYWPFINSTKGLIEAGKKSETVKRMVFTQAGAGLVDSEDGDTLGRRMDRVLNEQVEVSQTSLKYLPPLKSPHNAYCSAKAQCMTSLALLQATHKLPFSIAQIIPGTVIGPSEFCTTSDQAFAHLDRQTKALLFDDMTPRYAFGFVHVQDCARLHIEALDGTNKSEDMPNWYVAAGTVEEGMDGEGLWKAAVDMVEQDFEAEVKTGLFNVGRNRVPINMPFRADSRVTEKMLLSGDKIRGLVDSVKEVAQWYIELKRKEEKRNL</sequence>
<comment type="similarity">
    <text evidence="2">Belongs to the NAD(P)-dependent epimerase/dehydratase family. Dihydroflavonol-4-reductase subfamily.</text>
</comment>
<evidence type="ECO:0000313" key="4">
    <source>
        <dbReference type="EMBL" id="CAG5178336.1"/>
    </source>
</evidence>
<evidence type="ECO:0000256" key="1">
    <source>
        <dbReference type="ARBA" id="ARBA00023002"/>
    </source>
</evidence>
<dbReference type="InterPro" id="IPR001509">
    <property type="entry name" value="Epimerase_deHydtase"/>
</dbReference>
<dbReference type="RefSeq" id="XP_043172217.1">
    <property type="nucleotide sequence ID" value="XM_043316282.1"/>
</dbReference>
<protein>
    <recommendedName>
        <fullName evidence="3">NAD-dependent epimerase/dehydratase domain-containing protein</fullName>
    </recommendedName>
</protein>
<dbReference type="PROSITE" id="PS51257">
    <property type="entry name" value="PROKAR_LIPOPROTEIN"/>
    <property type="match status" value="1"/>
</dbReference>
<dbReference type="GeneID" id="67020782"/>
<gene>
    <name evidence="4" type="ORF">ALTATR162_LOCUS8649</name>
</gene>
<evidence type="ECO:0000256" key="2">
    <source>
        <dbReference type="ARBA" id="ARBA00023445"/>
    </source>
</evidence>
<dbReference type="InterPro" id="IPR036291">
    <property type="entry name" value="NAD(P)-bd_dom_sf"/>
</dbReference>
<dbReference type="GO" id="GO:0016616">
    <property type="term" value="F:oxidoreductase activity, acting on the CH-OH group of donors, NAD or NADP as acceptor"/>
    <property type="evidence" value="ECO:0007669"/>
    <property type="project" value="TreeGrafter"/>
</dbReference>
<dbReference type="OrthoDB" id="2735536at2759"/>
<keyword evidence="1" id="KW-0560">Oxidoreductase</keyword>
<evidence type="ECO:0000313" key="5">
    <source>
        <dbReference type="Proteomes" id="UP000676310"/>
    </source>
</evidence>
<dbReference type="PANTHER" id="PTHR10366">
    <property type="entry name" value="NAD DEPENDENT EPIMERASE/DEHYDRATASE"/>
    <property type="match status" value="1"/>
</dbReference>
<dbReference type="EMBL" id="CAJRGZ010000023">
    <property type="protein sequence ID" value="CAG5178336.1"/>
    <property type="molecule type" value="Genomic_DNA"/>
</dbReference>
<proteinExistence type="inferred from homology"/>
<reference evidence="4" key="1">
    <citation type="submission" date="2021-05" db="EMBL/GenBank/DDBJ databases">
        <authorList>
            <person name="Stam R."/>
        </authorList>
    </citation>
    <scope>NUCLEOTIDE SEQUENCE</scope>
    <source>
        <strain evidence="4">CS162</strain>
    </source>
</reference>
<dbReference type="PANTHER" id="PTHR10366:SF564">
    <property type="entry name" value="STEROL-4-ALPHA-CARBOXYLATE 3-DEHYDROGENASE, DECARBOXYLATING"/>
    <property type="match status" value="1"/>
</dbReference>
<dbReference type="AlphaFoldDB" id="A0A8J2IGI0"/>